<organism evidence="2">
    <name type="scientific">uncultured Caudovirales phage</name>
    <dbReference type="NCBI Taxonomy" id="2100421"/>
    <lineage>
        <taxon>Viruses</taxon>
        <taxon>Duplodnaviria</taxon>
        <taxon>Heunggongvirae</taxon>
        <taxon>Uroviricota</taxon>
        <taxon>Caudoviricetes</taxon>
        <taxon>Peduoviridae</taxon>
        <taxon>Maltschvirus</taxon>
        <taxon>Maltschvirus maltsch</taxon>
    </lineage>
</organism>
<sequence length="3257" mass="360531">MAAVRTIDFLPKFFRTGTNSKFLKATLDQMVTEPDLVKLNGYIGRKNAVNYKSTDNYLTENSKQRETYQLEPSIVGKDESGSVNFISGYQDLLSKLQYMGVNTSDQSRLFTNEFYTFDGLIDFDKFVNFSQYYWLPTGPDSVSIYSSVVPFNRDFSIEYDAAMRGVTIDGHGPTLNPTITLARKGTYTFTSPSGSNFWIQTEPGTSGTRASQDNMSTREVLGVTNNGSSSVRFTVPVPNAQDRYLNMRRVAEVDIATTLTFAEVQGKRMDEVLEAIGKSDGYRQIAGKTVIFLTGAHDSEWDPGGVFSLDNGPDVFDFSEPVPEQFRRGVWRISTDISTNAMVELNYVADVGINEKVLIREGVKYSNRELYRHIDGMYYSVPVITAVQDTLYYQDSDNPDVVGIIRLIDAGSSAPINIEDVVGRDRYTSPNGVTFTNGLKVQFDENVIPAAYSRGTYFVEGVGKSIKLVNFDMLITPEAFNKNTAIGYDAITYDSNTLETSLSSPQDPTYITINRSSRDMNAWSRGNRWFHEDVINLTAQYNLNPPIIEQTTRADRPIIEFDADLVLYNHGTVGKRAITLLDTVTTDVNSIVNGKETYMVDGAALVAGQRVIFAAERDETIRNKIFEVTFFTPFTGSTPLIKLIPTDDSDFDVKQNIVVTSGAANGGKSFWFNGATWQLSQQKYSVTQEPLFDVFDRNGISFGNSEKYENTTFSGTKVFSYKRGTGKPDPILGFPLSYRNFDSIGDIVFNNNFGSDNFTYRQDSDTAPVVVPLASGVIHQTNNDSFIPRNMWTKSGDKSIQYQQFSYEYVDSPVFSLDIQPLSSRIIPTLKVFVNNKLLQSHEYVFMAESGNYNLTVLSRLNIDDKVDIYVHSNVASNITSYQTPLNLDNNSVNDEFLAVTLGQMRNHIEQCFHNSLDTAGVFPGSSNMRDIIVKDNPGKILQHSAPLTYANLFLTNNATNFERGLDLARKEYTRFKNKFLELSYTLGDVDPSDIPGATDIVLQEINLHKTPEMPWYRSDMLAYGADKQVITHRIISEMVNSYEISNAFDITAPSNKSVYVYLDGQQLTKGRDYSFGVGFPEVILSDTLERKAGSTLTIFEYENTDGCWVPETPTKLGLYPVFRPTIYVDTSFVEPRTVIKGHDGSVTMAFGDFRDELLLELELRIYNNIKTVYNPDRFDINSILPGKFRKTNVSLNEVNSYLAKSFLKWVGTNRLDYITNTFYTNSDGFTWNYRKFVDVLDGEPLPGGWRGIFRYFFDCETPHLTPWEMLGFSDHPLWWDDTYGPAPYTSGNLVLWEDLEAGRIIKGDRAGVHEEYKRPGLTSILPVNEFGELLSPHEFIVRQYEERNTNLTYIVGDVGPVEAAWRRSSEYAFAVQLAVALAAPARYFGLQLDTHNYVRDTSLDQFVFKDTNARIRQIDIKVNGEEYDNVVYYGSGYINWVADYSRSLGLSAKETIGQAIRNLTVQLSYKMAGFSDKKLLKIYAEQANPNSSNSSVMIPDEDYSLELHKSVPTRRMSYSAVIVTKTAMGWSVEGYDLENPFFTIVPGDANGAKQEVTDGAVTVFKYRGFLPEKSPVPYGTEFYTRQGVADFLFGYERYLISQGFTFNNRSIELNQLMDWTLSVREFLNWSQQGWAPGNILALTPVAGSLTVNTTMCQIDELNDPYIGGRVLDINFRTQSNKELVVTRDDDVNTISLTGGIIGFVELITVQYEHTIVLNNLTVFNDVIYQPALGNRQSRLKIVGKKTGNWLGTLNAPGFILNQDNIPNWQPGHDYRKADLVRYKGQLFVATMNVSAADQFDYTTWSISDYNKIKQGLLPNFANIAQRIENFYNVDDVNLESDTDVLSKGLIGFRSRKYFDDFAMDDTSQIKFYQGFIRDKGSRRAIESLTRAQLDRLSSDISFYEDWAFRVGEYGAIDSTQDIEIILNEANFTNGPAFVTLLDDNARRPLDRIGVKFNELYKRPIGFDPDLFLTTDLVKDQNVEFQTAGPVRAGDADFTLFDIRDYVELKANIDNIGAGTRIWVARDYESQWNIYRVDQTGVQIHTLTNLSNELIRIRANEPHGLYAGEVVLMKNISEIFDGFYQIISTPNLNDLILMFTDADLSGFDQATSLSGYLLKLTSLKLEYAALAADRTPKYGWKDGDKIWAEKTVGDQDWAVYEKRSPWDQSGVLKPTTEQYHENYGSTLVSSTSGDLIYVSATGKQQVYVYRVTGNTRTLLTTILAPSNNNSSFGQSIATGDGKYVAISSVVSGNGVVYVYELDNSAYVLVQTCSITDNETPFTCINRETFGASIAMSEENEWMYIGYPGGSVVYAYSLTTGAGQQTTGAPYLWVHAMRGPDVITVDNGNGNGGGGGSDPYDEYGGGSDPYGSDGSGEYGPAPKTIMVGGQTSTSAVAKNQPLSGFGKIIAITGNGARIAVGAPNARYPGMTKAIGSVYIFDRVVEAHVADGVQDTFPIPKSLDSIVGNLRKVTVDAVEIELSQVLVSTEIKLAFKPAASSVVRFEFDNIFEPLAKLTSGEFEILATFGASLVFSSDGSTLLVGAPLSDGGDSNAIDSGAVFRFVDQGLANNQIQARVRSLPKELFMSSSTLFSAYTAAITDGKTACMIPGARLTISDFPIEMTGVTLDSVVADINAAKIPGVSAMANGGVLVLQKAKTQSFTKLKIGGIASSLLGLNVFVKSQKISNPNLESGARFGTYLAITGDGKKLAISSPAGTTIGEMSFDAGQTKFDDRSTEFSTIYRNSGSVYVYQCLPGGSAKFVPMPARDTPDTDNGGGNGGGGGGGGGTDNTAVIFRDTFTGNGPLSEEHIPEIGNRLCSWGIMNNGRPSEMGYNVASLGGGRLQLPPADPTRENATYMFTVPMSQYRNFQNFQEIKPKLASKSLVRFSLKAEFSLSTSDSSMLMLVCFITGATMYVPEIGYAIPVPISITISNEGSSNLMQVTLIDKSVGSIPVVLKTGSNEKNLLIVNFEQSSNVVEILLNGISIMSTSLNDVNTEIPFALDLRYIFGLMVAGQSSELDLLEITGVESSAPDTDPTPKIQVLVANEYGIIYENGEIVAEKHSIDWGNDPGPGPKPEPEPGTDSLYLSMYSEIIANREEWTAGSESPLRNKNVFIIAKNPEDILAFYQSSDGRVAILDAIKTHNALPMPGYYNFGDMQVTLDSAVFQEHQESPDSGRIWEYVLTVTANYPRGDFGGMNPTGTFASQSWVKITRTANGWVPTWTFNDASTTGLPAFIDANYDYINNNTWLAVDQDDLLG</sequence>
<dbReference type="PROSITE" id="PS51470">
    <property type="entry name" value="FG_GAP"/>
    <property type="match status" value="1"/>
</dbReference>
<accession>A0A6J5L8L4</accession>
<proteinExistence type="predicted"/>
<feature type="region of interest" description="Disordered" evidence="1">
    <location>
        <begin position="3062"/>
        <end position="3081"/>
    </location>
</feature>
<feature type="region of interest" description="Disordered" evidence="1">
    <location>
        <begin position="2764"/>
        <end position="2792"/>
    </location>
</feature>
<dbReference type="EMBL" id="LR796237">
    <property type="protein sequence ID" value="CAB4130355.1"/>
    <property type="molecule type" value="Genomic_DNA"/>
</dbReference>
<reference evidence="2" key="1">
    <citation type="submission" date="2020-04" db="EMBL/GenBank/DDBJ databases">
        <authorList>
            <person name="Chiriac C."/>
            <person name="Salcher M."/>
            <person name="Ghai R."/>
            <person name="Kavagutti S V."/>
        </authorList>
    </citation>
    <scope>NUCLEOTIDE SEQUENCE</scope>
</reference>
<dbReference type="SUPFAM" id="SSF63825">
    <property type="entry name" value="YWTD domain"/>
    <property type="match status" value="1"/>
</dbReference>
<evidence type="ECO:0000313" key="2">
    <source>
        <dbReference type="EMBL" id="CAB4130355.1"/>
    </source>
</evidence>
<name>A0A6J5L8L4_9CAUD</name>
<feature type="compositionally biased region" description="Gly residues" evidence="1">
    <location>
        <begin position="2773"/>
        <end position="2787"/>
    </location>
</feature>
<protein>
    <submittedName>
        <fullName evidence="2">Uncharacterized protein</fullName>
    </submittedName>
</protein>
<evidence type="ECO:0000256" key="1">
    <source>
        <dbReference type="SAM" id="MobiDB-lite"/>
    </source>
</evidence>
<gene>
    <name evidence="2" type="ORF">UFOVP116_405</name>
</gene>
<dbReference type="InterPro" id="IPR013519">
    <property type="entry name" value="Int_alpha_beta-p"/>
</dbReference>
<feature type="region of interest" description="Disordered" evidence="1">
    <location>
        <begin position="2344"/>
        <end position="2381"/>
    </location>
</feature>
<feature type="compositionally biased region" description="Gly residues" evidence="1">
    <location>
        <begin position="2348"/>
        <end position="2376"/>
    </location>
</feature>